<keyword evidence="8" id="KW-1185">Reference proteome</keyword>
<keyword evidence="4" id="KW-0862">Zinc</keyword>
<evidence type="ECO:0000256" key="3">
    <source>
        <dbReference type="ARBA" id="ARBA00022801"/>
    </source>
</evidence>
<evidence type="ECO:0000256" key="1">
    <source>
        <dbReference type="ARBA" id="ARBA00007749"/>
    </source>
</evidence>
<dbReference type="InterPro" id="IPR051013">
    <property type="entry name" value="MBL_superfamily_lactonases"/>
</dbReference>
<evidence type="ECO:0000313" key="7">
    <source>
        <dbReference type="EMBL" id="TCL09573.1"/>
    </source>
</evidence>
<dbReference type="PROSITE" id="PS51318">
    <property type="entry name" value="TAT"/>
    <property type="match status" value="1"/>
</dbReference>
<keyword evidence="3 7" id="KW-0378">Hydrolase</keyword>
<keyword evidence="5" id="KW-0732">Signal</keyword>
<gene>
    <name evidence="7" type="ORF">BXY66_1626</name>
</gene>
<evidence type="ECO:0000256" key="4">
    <source>
        <dbReference type="ARBA" id="ARBA00022833"/>
    </source>
</evidence>
<name>A0A4R1NS30_9RHOB</name>
<protein>
    <submittedName>
        <fullName evidence="7">Glyoxylase-like metal-dependent hydrolase (Beta-lactamase superfamily II)</fullName>
    </submittedName>
</protein>
<feature type="domain" description="Metallo-beta-lactamase" evidence="6">
    <location>
        <begin position="90"/>
        <end position="294"/>
    </location>
</feature>
<dbReference type="Proteomes" id="UP000295673">
    <property type="component" value="Unassembled WGS sequence"/>
</dbReference>
<dbReference type="GO" id="GO:0046872">
    <property type="term" value="F:metal ion binding"/>
    <property type="evidence" value="ECO:0007669"/>
    <property type="project" value="UniProtKB-KW"/>
</dbReference>
<feature type="chain" id="PRO_5020670001" evidence="5">
    <location>
        <begin position="28"/>
        <end position="321"/>
    </location>
</feature>
<accession>A0A4R1NS30</accession>
<proteinExistence type="inferred from homology"/>
<dbReference type="GO" id="GO:0016787">
    <property type="term" value="F:hydrolase activity"/>
    <property type="evidence" value="ECO:0007669"/>
    <property type="project" value="UniProtKB-KW"/>
</dbReference>
<dbReference type="PANTHER" id="PTHR42978">
    <property type="entry name" value="QUORUM-QUENCHING LACTONASE YTNP-RELATED-RELATED"/>
    <property type="match status" value="1"/>
</dbReference>
<evidence type="ECO:0000313" key="8">
    <source>
        <dbReference type="Proteomes" id="UP000295673"/>
    </source>
</evidence>
<dbReference type="CDD" id="cd07720">
    <property type="entry name" value="OPHC2-like_MBL-fold"/>
    <property type="match status" value="1"/>
</dbReference>
<sequence length="321" mass="34100">MSMNRRTFLSTAAAVPALAIVPTGLLASGPASEAMPATFRFKVGNATVTALLDGYLDAAPQLLSEFDEANVTKSLSAAQQELMPNGIRIPVNAFLIEQGETKTLVDAGTAGLMGDTLGNVGSTLAHIGVNADQIDLIALTHMHPDHSGGIIDGSGAAVFKNAQVAVSQAEFDFWHNDAIMAATPESARGFFQIARNTVAPYADQLLLHSDEQDVADGLMTMPLPGHTPGHAGYVLQSGEEQLLFWGDLIHMTALQFSNPELTIAFDADPATTVETRQRMLDRAASDNLWVTGSHLDFPGLGRVRKTADGFGYHATPWQYGA</sequence>
<dbReference type="OrthoDB" id="9773738at2"/>
<dbReference type="PANTHER" id="PTHR42978:SF6">
    <property type="entry name" value="QUORUM-QUENCHING LACTONASE YTNP-RELATED"/>
    <property type="match status" value="1"/>
</dbReference>
<dbReference type="InterPro" id="IPR006311">
    <property type="entry name" value="TAT_signal"/>
</dbReference>
<dbReference type="SUPFAM" id="SSF56281">
    <property type="entry name" value="Metallo-hydrolase/oxidoreductase"/>
    <property type="match status" value="1"/>
</dbReference>
<comment type="caution">
    <text evidence="7">The sequence shown here is derived from an EMBL/GenBank/DDBJ whole genome shotgun (WGS) entry which is preliminary data.</text>
</comment>
<keyword evidence="2" id="KW-0479">Metal-binding</keyword>
<evidence type="ECO:0000259" key="6">
    <source>
        <dbReference type="SMART" id="SM00849"/>
    </source>
</evidence>
<feature type="signal peptide" evidence="5">
    <location>
        <begin position="1"/>
        <end position="27"/>
    </location>
</feature>
<evidence type="ECO:0000256" key="5">
    <source>
        <dbReference type="SAM" id="SignalP"/>
    </source>
</evidence>
<dbReference type="AlphaFoldDB" id="A0A4R1NS30"/>
<comment type="similarity">
    <text evidence="1">Belongs to the metallo-beta-lactamase superfamily.</text>
</comment>
<organism evidence="7 8">
    <name type="scientific">Shimia isoporae</name>
    <dbReference type="NCBI Taxonomy" id="647720"/>
    <lineage>
        <taxon>Bacteria</taxon>
        <taxon>Pseudomonadati</taxon>
        <taxon>Pseudomonadota</taxon>
        <taxon>Alphaproteobacteria</taxon>
        <taxon>Rhodobacterales</taxon>
        <taxon>Roseobacteraceae</taxon>
    </lineage>
</organism>
<dbReference type="SMART" id="SM00849">
    <property type="entry name" value="Lactamase_B"/>
    <property type="match status" value="1"/>
</dbReference>
<reference evidence="7 8" key="1">
    <citation type="submission" date="2019-03" db="EMBL/GenBank/DDBJ databases">
        <title>Genomic Encyclopedia of Archaeal and Bacterial Type Strains, Phase II (KMG-II): from individual species to whole genera.</title>
        <authorList>
            <person name="Goeker M."/>
        </authorList>
    </citation>
    <scope>NUCLEOTIDE SEQUENCE [LARGE SCALE GENOMIC DNA]</scope>
    <source>
        <strain evidence="7 8">DSM 26433</strain>
    </source>
</reference>
<dbReference type="Gene3D" id="3.60.15.10">
    <property type="entry name" value="Ribonuclease Z/Hydroxyacylglutathione hydrolase-like"/>
    <property type="match status" value="1"/>
</dbReference>
<dbReference type="Pfam" id="PF00753">
    <property type="entry name" value="Lactamase_B"/>
    <property type="match status" value="1"/>
</dbReference>
<evidence type="ECO:0000256" key="2">
    <source>
        <dbReference type="ARBA" id="ARBA00022723"/>
    </source>
</evidence>
<dbReference type="EMBL" id="SMGR01000001">
    <property type="protein sequence ID" value="TCL09573.1"/>
    <property type="molecule type" value="Genomic_DNA"/>
</dbReference>
<dbReference type="InterPro" id="IPR036866">
    <property type="entry name" value="RibonucZ/Hydroxyglut_hydro"/>
</dbReference>
<dbReference type="RefSeq" id="WP_132859601.1">
    <property type="nucleotide sequence ID" value="NZ_SMGR01000001.1"/>
</dbReference>
<dbReference type="InterPro" id="IPR001279">
    <property type="entry name" value="Metallo-B-lactamas"/>
</dbReference>